<gene>
    <name evidence="2" type="ORF">LCGC14_1013780</name>
</gene>
<name>A0A0F9QHS7_9ZZZZ</name>
<sequence>MFLTGVATENGASKTGLTPTIKIWDLADNSLNQASAVEVGLGLYTYELNRDVLKHYLFLYDFVTLTFSERYAVGSAPPDWNRDYVTAYVTEQGSPKTGLTVELTIFNLTDNALLLTATMTEVDFGFYKYEFTTWQRDKEYGFICETGLSNDELAAYGIIDQPVISGRVTYPQERDVRRNTAYGPNGSKTGSLRPGGGTFKMPIKKPDEEVMKMIQKFYETGSL</sequence>
<organism evidence="2">
    <name type="scientific">marine sediment metagenome</name>
    <dbReference type="NCBI Taxonomy" id="412755"/>
    <lineage>
        <taxon>unclassified sequences</taxon>
        <taxon>metagenomes</taxon>
        <taxon>ecological metagenomes</taxon>
    </lineage>
</organism>
<dbReference type="EMBL" id="LAZR01004002">
    <property type="protein sequence ID" value="KKN12701.1"/>
    <property type="molecule type" value="Genomic_DNA"/>
</dbReference>
<dbReference type="AlphaFoldDB" id="A0A0F9QHS7"/>
<comment type="caution">
    <text evidence="2">The sequence shown here is derived from an EMBL/GenBank/DDBJ whole genome shotgun (WGS) entry which is preliminary data.</text>
</comment>
<feature type="region of interest" description="Disordered" evidence="1">
    <location>
        <begin position="177"/>
        <end position="199"/>
    </location>
</feature>
<proteinExistence type="predicted"/>
<reference evidence="2" key="1">
    <citation type="journal article" date="2015" name="Nature">
        <title>Complex archaea that bridge the gap between prokaryotes and eukaryotes.</title>
        <authorList>
            <person name="Spang A."/>
            <person name="Saw J.H."/>
            <person name="Jorgensen S.L."/>
            <person name="Zaremba-Niedzwiedzka K."/>
            <person name="Martijn J."/>
            <person name="Lind A.E."/>
            <person name="van Eijk R."/>
            <person name="Schleper C."/>
            <person name="Guy L."/>
            <person name="Ettema T.J."/>
        </authorList>
    </citation>
    <scope>NUCLEOTIDE SEQUENCE</scope>
</reference>
<evidence type="ECO:0000313" key="2">
    <source>
        <dbReference type="EMBL" id="KKN12701.1"/>
    </source>
</evidence>
<evidence type="ECO:0000256" key="1">
    <source>
        <dbReference type="SAM" id="MobiDB-lite"/>
    </source>
</evidence>
<protein>
    <submittedName>
        <fullName evidence="2">Uncharacterized protein</fullName>
    </submittedName>
</protein>
<accession>A0A0F9QHS7</accession>